<dbReference type="PANTHER" id="PTHR35579">
    <property type="entry name" value="CRISPR SYSTEM CMS ENDORIBONUCLEASE CSM3"/>
    <property type="match status" value="1"/>
</dbReference>
<evidence type="ECO:0000313" key="3">
    <source>
        <dbReference type="EMBL" id="ARM74570.1"/>
    </source>
</evidence>
<dbReference type="Pfam" id="PF03787">
    <property type="entry name" value="RAMPs"/>
    <property type="match status" value="1"/>
</dbReference>
<evidence type="ECO:0000259" key="2">
    <source>
        <dbReference type="Pfam" id="PF03787"/>
    </source>
</evidence>
<gene>
    <name evidence="3" type="ORF">B6F84_00010</name>
</gene>
<dbReference type="AlphaFoldDB" id="A0A1W6JWG4"/>
<feature type="domain" description="CRISPR type III-associated protein" evidence="2">
    <location>
        <begin position="8"/>
        <end position="159"/>
    </location>
</feature>
<keyword evidence="1" id="KW-0051">Antiviral defense</keyword>
<dbReference type="GO" id="GO:0051607">
    <property type="term" value="P:defense response to virus"/>
    <property type="evidence" value="ECO:0007669"/>
    <property type="project" value="UniProtKB-KW"/>
</dbReference>
<sequence>MKACLFNLKFLTPNGIRIGTKIEGENTIYALKFRDKYVIPSTSWKGMFRRITESVSQSAKYIYGYHDEKESLAGAITISDSLIDAKSVVRPHVTIDRKSKTNLEKSLFSEEIVLTPVVNVKVILRGDDEIFNGWKETLRYLRDLGYFIGQGKSRGIGYIRLDDKESEYAYVSVEEKPKFRSLAEFLGTNE</sequence>
<dbReference type="PANTHER" id="PTHR35579:SF6">
    <property type="entry name" value="DUF324 DOMAIN-CONTAINING PROTEIN"/>
    <property type="match status" value="1"/>
</dbReference>
<dbReference type="InterPro" id="IPR005537">
    <property type="entry name" value="RAMP_III_fam"/>
</dbReference>
<organism evidence="3 4">
    <name type="scientific">Acidianus manzaensis</name>
    <dbReference type="NCBI Taxonomy" id="282676"/>
    <lineage>
        <taxon>Archaea</taxon>
        <taxon>Thermoproteota</taxon>
        <taxon>Thermoprotei</taxon>
        <taxon>Sulfolobales</taxon>
        <taxon>Sulfolobaceae</taxon>
        <taxon>Acidianus</taxon>
    </lineage>
</organism>
<reference evidence="3 4" key="1">
    <citation type="submission" date="2017-03" db="EMBL/GenBank/DDBJ databases">
        <title>Sulfur activation and transportation mechanism of thermophilic Archaea Acidianus manzaensis YN-25.</title>
        <authorList>
            <person name="Ma Y."/>
            <person name="Yang Y."/>
            <person name="Xia J."/>
        </authorList>
    </citation>
    <scope>NUCLEOTIDE SEQUENCE [LARGE SCALE GENOMIC DNA]</scope>
    <source>
        <strain evidence="3 4">YN-25</strain>
    </source>
</reference>
<accession>A0A1W6JWG4</accession>
<name>A0A1W6JWG4_9CREN</name>
<dbReference type="KEGG" id="aman:B6F84_00010"/>
<dbReference type="GeneID" id="41589256"/>
<dbReference type="InterPro" id="IPR052216">
    <property type="entry name" value="CRISPR_Csm3_endoribonuclease"/>
</dbReference>
<evidence type="ECO:0000256" key="1">
    <source>
        <dbReference type="ARBA" id="ARBA00023118"/>
    </source>
</evidence>
<keyword evidence="4" id="KW-1185">Reference proteome</keyword>
<evidence type="ECO:0000313" key="4">
    <source>
        <dbReference type="Proteomes" id="UP000193404"/>
    </source>
</evidence>
<dbReference type="STRING" id="282676.B6F84_00010"/>
<dbReference type="OrthoDB" id="34733at2157"/>
<dbReference type="CDD" id="cd09726">
    <property type="entry name" value="RAMP_I_III"/>
    <property type="match status" value="1"/>
</dbReference>
<proteinExistence type="predicted"/>
<dbReference type="Proteomes" id="UP000193404">
    <property type="component" value="Chromosome"/>
</dbReference>
<dbReference type="RefSeq" id="WP_148690316.1">
    <property type="nucleotide sequence ID" value="NZ_CP020477.1"/>
</dbReference>
<dbReference type="EMBL" id="CP020477">
    <property type="protein sequence ID" value="ARM74570.1"/>
    <property type="molecule type" value="Genomic_DNA"/>
</dbReference>
<protein>
    <recommendedName>
        <fullName evidence="2">CRISPR type III-associated protein domain-containing protein</fullName>
    </recommendedName>
</protein>